<keyword evidence="1" id="KW-0812">Transmembrane</keyword>
<accession>A0A7U6GE99</accession>
<keyword evidence="3" id="KW-1185">Reference proteome</keyword>
<keyword evidence="1" id="KW-0472">Membrane</keyword>
<evidence type="ECO:0000313" key="3">
    <source>
        <dbReference type="Proteomes" id="UP000004793"/>
    </source>
</evidence>
<reference evidence="2 3" key="1">
    <citation type="submission" date="2011-01" db="EMBL/GenBank/DDBJ databases">
        <title>Whole genome sequence of Caldisericum exile AZM16c01.</title>
        <authorList>
            <person name="Narita-Yamada S."/>
            <person name="Kawakoshi A."/>
            <person name="Nakamura S."/>
            <person name="Sasagawa M."/>
            <person name="Fukada J."/>
            <person name="Sekine M."/>
            <person name="Kato Y."/>
            <person name="Fukai R."/>
            <person name="Sasaki K."/>
            <person name="Hanamaki A."/>
            <person name="Narita H."/>
            <person name="Konno Y."/>
            <person name="Mori K."/>
            <person name="Yamazaki S."/>
            <person name="Suzuki K."/>
            <person name="Fujita N."/>
        </authorList>
    </citation>
    <scope>NUCLEOTIDE SEQUENCE [LARGE SCALE GENOMIC DNA]</scope>
    <source>
        <strain evidence="3">DSM 21853 / NBRC 104410 / AZM16c01</strain>
    </source>
</reference>
<keyword evidence="1" id="KW-1133">Transmembrane helix</keyword>
<proteinExistence type="predicted"/>
<organism evidence="2 3">
    <name type="scientific">Caldisericum exile (strain DSM 21853 / NBRC 104410 / AZM16c01)</name>
    <dbReference type="NCBI Taxonomy" id="511051"/>
    <lineage>
        <taxon>Bacteria</taxon>
        <taxon>Pseudomonadati</taxon>
        <taxon>Caldisericota/Cryosericota group</taxon>
        <taxon>Caldisericota</taxon>
        <taxon>Caldisericia</taxon>
        <taxon>Caldisericales</taxon>
        <taxon>Caldisericaceae</taxon>
        <taxon>Caldisericum</taxon>
    </lineage>
</organism>
<dbReference type="EMBL" id="AP012051">
    <property type="protein sequence ID" value="BAL80786.1"/>
    <property type="molecule type" value="Genomic_DNA"/>
</dbReference>
<evidence type="ECO:0000313" key="2">
    <source>
        <dbReference type="EMBL" id="BAL80786.1"/>
    </source>
</evidence>
<evidence type="ECO:0000256" key="1">
    <source>
        <dbReference type="SAM" id="Phobius"/>
    </source>
</evidence>
<dbReference type="KEGG" id="cex:CSE_06600"/>
<sequence length="37" mass="4427">MLPILCQFQFFLIFKYWRKNPALLLLITGIIGVFVIR</sequence>
<dbReference type="AlphaFoldDB" id="A0A7U6GE99"/>
<dbReference type="Proteomes" id="UP000004793">
    <property type="component" value="Chromosome"/>
</dbReference>
<protein>
    <submittedName>
        <fullName evidence="2">Uncharacterized protein</fullName>
    </submittedName>
</protein>
<name>A0A7U6GE99_CALEA</name>
<feature type="transmembrane region" description="Helical" evidence="1">
    <location>
        <begin position="20"/>
        <end position="36"/>
    </location>
</feature>
<gene>
    <name evidence="2" type="ordered locus">CSE_06600</name>
</gene>